<gene>
    <name evidence="1" type="ORF">LCGC14_0987040</name>
</gene>
<comment type="caution">
    <text evidence="1">The sequence shown here is derived from an EMBL/GenBank/DDBJ whole genome shotgun (WGS) entry which is preliminary data.</text>
</comment>
<evidence type="ECO:0000313" key="1">
    <source>
        <dbReference type="EMBL" id="KKN15343.1"/>
    </source>
</evidence>
<dbReference type="AlphaFoldDB" id="A0A0F9RDL2"/>
<proteinExistence type="predicted"/>
<accession>A0A0F9RDL2</accession>
<protein>
    <recommendedName>
        <fullName evidence="2">ANTAR domain-containing protein</fullName>
    </recommendedName>
</protein>
<reference evidence="1" key="1">
    <citation type="journal article" date="2015" name="Nature">
        <title>Complex archaea that bridge the gap between prokaryotes and eukaryotes.</title>
        <authorList>
            <person name="Spang A."/>
            <person name="Saw J.H."/>
            <person name="Jorgensen S.L."/>
            <person name="Zaremba-Niedzwiedzka K."/>
            <person name="Martijn J."/>
            <person name="Lind A.E."/>
            <person name="van Eijk R."/>
            <person name="Schleper C."/>
            <person name="Guy L."/>
            <person name="Ettema T.J."/>
        </authorList>
    </citation>
    <scope>NUCLEOTIDE SEQUENCE</scope>
</reference>
<dbReference type="EMBL" id="LAZR01003722">
    <property type="protein sequence ID" value="KKN15343.1"/>
    <property type="molecule type" value="Genomic_DNA"/>
</dbReference>
<organism evidence="1">
    <name type="scientific">marine sediment metagenome</name>
    <dbReference type="NCBI Taxonomy" id="412755"/>
    <lineage>
        <taxon>unclassified sequences</taxon>
        <taxon>metagenomes</taxon>
        <taxon>ecological metagenomes</taxon>
    </lineage>
</organism>
<sequence length="78" mass="8714">MGLRGKINKSVLVAALSYSPIRQRAANQLIEIENKIALSGYSYDEILDEARELAQTTTMTMSEAVSEVIFRKGKNEHN</sequence>
<name>A0A0F9RDL2_9ZZZZ</name>
<evidence type="ECO:0008006" key="2">
    <source>
        <dbReference type="Google" id="ProtNLM"/>
    </source>
</evidence>